<dbReference type="Proteomes" id="UP000799750">
    <property type="component" value="Unassembled WGS sequence"/>
</dbReference>
<dbReference type="GO" id="GO:0030488">
    <property type="term" value="P:tRNA methylation"/>
    <property type="evidence" value="ECO:0007669"/>
    <property type="project" value="TreeGrafter"/>
</dbReference>
<dbReference type="OrthoDB" id="73997at2759"/>
<dbReference type="SUPFAM" id="SSF48371">
    <property type="entry name" value="ARM repeat"/>
    <property type="match status" value="1"/>
</dbReference>
<dbReference type="InterPro" id="IPR056842">
    <property type="entry name" value="THADA-like_TPR_C"/>
</dbReference>
<proteinExistence type="inferred from homology"/>
<dbReference type="Pfam" id="PF25150">
    <property type="entry name" value="TPR_Trm732"/>
    <property type="match status" value="1"/>
</dbReference>
<evidence type="ECO:0000259" key="5">
    <source>
        <dbReference type="Pfam" id="PF25150"/>
    </source>
</evidence>
<dbReference type="GO" id="GO:0005829">
    <property type="term" value="C:cytosol"/>
    <property type="evidence" value="ECO:0007669"/>
    <property type="project" value="TreeGrafter"/>
</dbReference>
<protein>
    <submittedName>
        <fullName evidence="7">Uncharacterized protein</fullName>
    </submittedName>
</protein>
<feature type="domain" description="tRNA (32-2'-O)-methyltransferase regulator THADA-like TPR repeats region" evidence="5">
    <location>
        <begin position="249"/>
        <end position="559"/>
    </location>
</feature>
<keyword evidence="8" id="KW-1185">Reference proteome</keyword>
<feature type="domain" description="tRNA (32-2'-O)-methyltransferase regulator THADA-like C-terminal TPR repeats region" evidence="6">
    <location>
        <begin position="967"/>
        <end position="1123"/>
    </location>
</feature>
<evidence type="ECO:0000256" key="1">
    <source>
        <dbReference type="ARBA" id="ARBA00010409"/>
    </source>
</evidence>
<dbReference type="EMBL" id="MU004186">
    <property type="protein sequence ID" value="KAF2497326.1"/>
    <property type="molecule type" value="Genomic_DNA"/>
</dbReference>
<comment type="similarity">
    <text evidence="1">Belongs to the THADA family.</text>
</comment>
<feature type="compositionally biased region" description="Polar residues" evidence="3">
    <location>
        <begin position="587"/>
        <end position="604"/>
    </location>
</feature>
<dbReference type="InterPro" id="IPR056843">
    <property type="entry name" value="THADA-like_TPR"/>
</dbReference>
<organism evidence="7 8">
    <name type="scientific">Lophium mytilinum</name>
    <dbReference type="NCBI Taxonomy" id="390894"/>
    <lineage>
        <taxon>Eukaryota</taxon>
        <taxon>Fungi</taxon>
        <taxon>Dikarya</taxon>
        <taxon>Ascomycota</taxon>
        <taxon>Pezizomycotina</taxon>
        <taxon>Dothideomycetes</taxon>
        <taxon>Pleosporomycetidae</taxon>
        <taxon>Mytilinidiales</taxon>
        <taxon>Mytilinidiaceae</taxon>
        <taxon>Lophium</taxon>
    </lineage>
</organism>
<dbReference type="InterPro" id="IPR051954">
    <property type="entry name" value="tRNA_methyltransferase_THADA"/>
</dbReference>
<dbReference type="Pfam" id="PF10350">
    <property type="entry name" value="DUF2428"/>
    <property type="match status" value="1"/>
</dbReference>
<reference evidence="7" key="1">
    <citation type="journal article" date="2020" name="Stud. Mycol.">
        <title>101 Dothideomycetes genomes: a test case for predicting lifestyles and emergence of pathogens.</title>
        <authorList>
            <person name="Haridas S."/>
            <person name="Albert R."/>
            <person name="Binder M."/>
            <person name="Bloem J."/>
            <person name="Labutti K."/>
            <person name="Salamov A."/>
            <person name="Andreopoulos B."/>
            <person name="Baker S."/>
            <person name="Barry K."/>
            <person name="Bills G."/>
            <person name="Bluhm B."/>
            <person name="Cannon C."/>
            <person name="Castanera R."/>
            <person name="Culley D."/>
            <person name="Daum C."/>
            <person name="Ezra D."/>
            <person name="Gonzalez J."/>
            <person name="Henrissat B."/>
            <person name="Kuo A."/>
            <person name="Liang C."/>
            <person name="Lipzen A."/>
            <person name="Lutzoni F."/>
            <person name="Magnuson J."/>
            <person name="Mondo S."/>
            <person name="Nolan M."/>
            <person name="Ohm R."/>
            <person name="Pangilinan J."/>
            <person name="Park H.-J."/>
            <person name="Ramirez L."/>
            <person name="Alfaro M."/>
            <person name="Sun H."/>
            <person name="Tritt A."/>
            <person name="Yoshinaga Y."/>
            <person name="Zwiers L.-H."/>
            <person name="Turgeon B."/>
            <person name="Goodwin S."/>
            <person name="Spatafora J."/>
            <person name="Crous P."/>
            <person name="Grigoriev I."/>
        </authorList>
    </citation>
    <scope>NUCLEOTIDE SEQUENCE</scope>
    <source>
        <strain evidence="7">CBS 269.34</strain>
    </source>
</reference>
<evidence type="ECO:0000256" key="2">
    <source>
        <dbReference type="ARBA" id="ARBA00022694"/>
    </source>
</evidence>
<accession>A0A6A6QYI5</accession>
<evidence type="ECO:0000259" key="6">
    <source>
        <dbReference type="Pfam" id="PF25151"/>
    </source>
</evidence>
<evidence type="ECO:0000313" key="7">
    <source>
        <dbReference type="EMBL" id="KAF2497326.1"/>
    </source>
</evidence>
<dbReference type="InterPro" id="IPR019442">
    <property type="entry name" value="THADA/TRM732_DUF2428"/>
</dbReference>
<sequence length="1684" mass="188505">MAEPPSSTTVLVDENAIRHLGTESSHLIARLDSSTVVDESQLRIVKDALYALLETAENAEISPSHRATACVAFCGIIERCQGAKIEIVRNVIWVEQIWSRLFGIYLNLFDKAKPKPMRQLLVVFTSVLKRENAPCSFQIRDQAVLRAVNLISRYQNHRKVKPALQALAHFISKDLVSIDQLIDLSSRIAVYSECRPPRVELGQILLAKFLDWVQHNDTALAAGHLVAHFLAKAQECNAFDVRISTDLPLWVEPFENSIRASPESIQEFRHHVFPEVFRLGFDDYMLFLHHLQFYRYLGQTSSAVAEDNDDTSGRLDDPVTISIIFAALQVGQDLGMVQDIDQAKLKTIEVRAGVLLVPDIVFGKLLSHSNPEARLAGISLLVSSASITKPITRGSLRCLQDNIFHLHADTDANFRGELLSRVQRLFDRLRSATATLSKAIEGNAAALKSLSSKSSDGIRKTETNKDELCGILNYHVDFISWYISFLGSELRPTASYQRHITALKSLNIVVRSGLDPTVSHTSLAKQAQGDKKWYHRRDIYTPKLIRSLLDLLLDPFDEVHSVAASILRLRYEGNRRIAKHLDGQAPTGGNHTPPSSQPEEMPRSSSVEILRFIERAEKIMLRTGRADHADGVARAYELLYSQANDEITLRSIVGEHDEWWLSKWTIIDHLAEQLEKTVEIARQNLSVAVNKYPAHGVLASIRFIVERVDFYSMLEAGSRECLDSWRNLHSRLYMSLHDVWNCVQDILCNDAPEGHVPDDVEADSHITTKDILSYSWRALKEASMLLRAIVSKAPFGTISSLSILDSFQVKRLGTLCFTQLINLRHRGAFSTVAQTFAVCCQRCSKIGNEDTQELLLSWYQDTMLYIRNESPIVTRRSAGIPSLITGIISADSESPLFKYVIEDLFAEASLDPGFSKFDESRIPQVHALNCIKDIFITTTLASASEAYLSKGLDLAATKLGSEFWPIRNCGLMLFKALIERLLGTGDTQRWNEKQLTRTSRLSYDRFPNLLDILVRLITLEKSSNDAAEASSIVSSGRTDQGMEVVFPALQILQQAPAPSAKDGQIRLLVFKLTETPHWYIRDMAARTWVSGLCSHDILDRIQALLVQPSVGQHAIHGKLLCLRYGLKSRLIPALINSSFERIDSILEEVLNHFNDLYKTSPNPLIRSAYLDVINEFRKAFYFAQYASKHSAALNQIANLLQQNHQSSMRDLATSFQSSIVAGSALLRRSASLYLILQHLIKRETSGTPTSDAEDIHKTFEPLLRDISRFDPNNYCALLEELVDLIDRAQSRSLALPKPQIIACLNNISLDAKDPEVKAASRTAIASLLSDRAARSSFFENASFLTISQTIGDLEKSSLYGPPMECEASLPLHGYFLDHKTRLSAERKPNDLEEMERYARIISRALYESNPFDIRFAAARSLAGSEHIWATSKSPQLLRLGFLVYDALNDDDDDIREVAASVATRVLAGPEYASANRDVVPLLASQQLAEHFANFYADFSFLHHEALRRFMGTAVGQSPFETPFQTAVADARKENSALFAQEKQNLFVDETREIAIWADVLSRLPFKSDPSDSLQKEFKHWVIGGISWLTATTVEEEDGALGWASKPEMFTLGLRVAYGAKVILSGAQRSCQALEAGDAKRATILAEIDTLLELLKAWGDAGRQRGLHGLWTEQIEEAMQVTSEI</sequence>
<dbReference type="Pfam" id="PF25151">
    <property type="entry name" value="TPR_Trm732_C"/>
    <property type="match status" value="1"/>
</dbReference>
<evidence type="ECO:0000313" key="8">
    <source>
        <dbReference type="Proteomes" id="UP000799750"/>
    </source>
</evidence>
<name>A0A6A6QYI5_9PEZI</name>
<keyword evidence="2" id="KW-0819">tRNA processing</keyword>
<evidence type="ECO:0000256" key="3">
    <source>
        <dbReference type="SAM" id="MobiDB-lite"/>
    </source>
</evidence>
<feature type="region of interest" description="Disordered" evidence="3">
    <location>
        <begin position="580"/>
        <end position="604"/>
    </location>
</feature>
<dbReference type="Pfam" id="PF26523">
    <property type="entry name" value="Trm732_C"/>
    <property type="match status" value="1"/>
</dbReference>
<dbReference type="InterPro" id="IPR016024">
    <property type="entry name" value="ARM-type_fold"/>
</dbReference>
<feature type="domain" description="DUF2428" evidence="4">
    <location>
        <begin position="728"/>
        <end position="964"/>
    </location>
</feature>
<gene>
    <name evidence="7" type="ORF">BU16DRAFT_505602</name>
</gene>
<evidence type="ECO:0000259" key="4">
    <source>
        <dbReference type="Pfam" id="PF10350"/>
    </source>
</evidence>
<dbReference type="PANTHER" id="PTHR14387">
    <property type="entry name" value="THADA/DEATH RECEPTOR INTERACTING PROTEIN"/>
    <property type="match status" value="1"/>
</dbReference>
<dbReference type="PANTHER" id="PTHR14387:SF0">
    <property type="entry name" value="DUF2428 DOMAIN-CONTAINING PROTEIN"/>
    <property type="match status" value="1"/>
</dbReference>